<organism evidence="4">
    <name type="scientific">Hymenolepis diminuta</name>
    <name type="common">Rat tapeworm</name>
    <dbReference type="NCBI Taxonomy" id="6216"/>
    <lineage>
        <taxon>Eukaryota</taxon>
        <taxon>Metazoa</taxon>
        <taxon>Spiralia</taxon>
        <taxon>Lophotrochozoa</taxon>
        <taxon>Platyhelminthes</taxon>
        <taxon>Cestoda</taxon>
        <taxon>Eucestoda</taxon>
        <taxon>Cyclophyllidea</taxon>
        <taxon>Hymenolepididae</taxon>
        <taxon>Hymenolepis</taxon>
    </lineage>
</organism>
<dbReference type="OrthoDB" id="6264957at2759"/>
<evidence type="ECO:0000313" key="3">
    <source>
        <dbReference type="Proteomes" id="UP000274504"/>
    </source>
</evidence>
<evidence type="ECO:0000313" key="4">
    <source>
        <dbReference type="WBParaSite" id="HDID_0000172401-mRNA-1"/>
    </source>
</evidence>
<feature type="compositionally biased region" description="Polar residues" evidence="1">
    <location>
        <begin position="58"/>
        <end position="68"/>
    </location>
</feature>
<dbReference type="WBParaSite" id="HDID_0000172401-mRNA-1">
    <property type="protein sequence ID" value="HDID_0000172401-mRNA-1"/>
    <property type="gene ID" value="HDID_0000172401"/>
</dbReference>
<protein>
    <submittedName>
        <fullName evidence="4">Kinesin motor domain-containing protein</fullName>
    </submittedName>
</protein>
<feature type="compositionally biased region" description="Polar residues" evidence="1">
    <location>
        <begin position="8"/>
        <end position="26"/>
    </location>
</feature>
<dbReference type="EMBL" id="UYSG01000349">
    <property type="protein sequence ID" value="VDL19186.1"/>
    <property type="molecule type" value="Genomic_DNA"/>
</dbReference>
<evidence type="ECO:0000313" key="2">
    <source>
        <dbReference type="EMBL" id="VDL19186.1"/>
    </source>
</evidence>
<dbReference type="STRING" id="6216.A0A0R3SBA1"/>
<reference evidence="4" key="1">
    <citation type="submission" date="2017-02" db="UniProtKB">
        <authorList>
            <consortium name="WormBaseParasite"/>
        </authorList>
    </citation>
    <scope>IDENTIFICATION</scope>
</reference>
<evidence type="ECO:0000256" key="1">
    <source>
        <dbReference type="SAM" id="MobiDB-lite"/>
    </source>
</evidence>
<feature type="region of interest" description="Disordered" evidence="1">
    <location>
        <begin position="1"/>
        <end position="27"/>
    </location>
</feature>
<dbReference type="AlphaFoldDB" id="A0A0R3SBA1"/>
<accession>A0A0R3SBA1</accession>
<proteinExistence type="predicted"/>
<name>A0A0R3SBA1_HYMDI</name>
<reference evidence="2 3" key="2">
    <citation type="submission" date="2018-11" db="EMBL/GenBank/DDBJ databases">
        <authorList>
            <consortium name="Pathogen Informatics"/>
        </authorList>
    </citation>
    <scope>NUCLEOTIDE SEQUENCE [LARGE SCALE GENOMIC DNA]</scope>
</reference>
<gene>
    <name evidence="2" type="ORF">HDID_LOCUS1725</name>
</gene>
<feature type="region of interest" description="Disordered" evidence="1">
    <location>
        <begin position="42"/>
        <end position="101"/>
    </location>
</feature>
<sequence>MESDRNLLSRSMITEASPTTNPISTDFRSRLHRSAGSINLCDDAMGSSSPMVKKEPLSTITSDANNASPVLKSPSRPGQGKPRQLKRRRAGGFHPKSASVEPHPDEVAFTVVAEPPVFRDDCSVMIYSKSIDHSFTIGPGKNGTGGNGALSLHRRTRSASGSNTKLGSLWSFICNGSLANAATRRANESIAVPP</sequence>
<dbReference type="Proteomes" id="UP000274504">
    <property type="component" value="Unassembled WGS sequence"/>
</dbReference>